<protein>
    <submittedName>
        <fullName evidence="1">Uncharacterized protein</fullName>
    </submittedName>
</protein>
<gene>
    <name evidence="1" type="ORF">EOK75_11005</name>
</gene>
<dbReference type="EMBL" id="CP039964">
    <property type="protein sequence ID" value="QCO56210.1"/>
    <property type="molecule type" value="Genomic_DNA"/>
</dbReference>
<organism evidence="1 2">
    <name type="scientific">Pseudorhodobacter turbinis</name>
    <dbReference type="NCBI Taxonomy" id="2500533"/>
    <lineage>
        <taxon>Bacteria</taxon>
        <taxon>Pseudomonadati</taxon>
        <taxon>Pseudomonadota</taxon>
        <taxon>Alphaproteobacteria</taxon>
        <taxon>Rhodobacterales</taxon>
        <taxon>Paracoccaceae</taxon>
        <taxon>Pseudorhodobacter</taxon>
    </lineage>
</organism>
<dbReference type="AlphaFoldDB" id="A0A4P8EGC8"/>
<name>A0A4P8EGC8_9RHOB</name>
<evidence type="ECO:0000313" key="2">
    <source>
        <dbReference type="Proteomes" id="UP000298631"/>
    </source>
</evidence>
<dbReference type="InterPro" id="IPR045514">
    <property type="entry name" value="DUF6478"/>
</dbReference>
<proteinExistence type="predicted"/>
<dbReference type="Proteomes" id="UP000298631">
    <property type="component" value="Chromosome"/>
</dbReference>
<dbReference type="OrthoDB" id="7827015at2"/>
<evidence type="ECO:0000313" key="1">
    <source>
        <dbReference type="EMBL" id="QCO56210.1"/>
    </source>
</evidence>
<dbReference type="Pfam" id="PF20086">
    <property type="entry name" value="DUF6478"/>
    <property type="match status" value="1"/>
</dbReference>
<sequence length="259" mass="29883">MMKQRDRWIDKVMYRRMLRRWARLADMAEGLDLESLRRYRGQALSLRRNLDRVIHQAEHRLALPLIGSDAAPKPIGSDWAWRPEPWYGPIAFSGLSSVKNQTSICDGVKVFHDCPHNELTVRQLRNSDEAHLAPFGLRMDVFRFEGSFLSLVLELPDAAVEGLRLTHLIGLNATVEAEKPLEIYARLNVKQGPNVEQIVRQLPLEEGGANVFVEFDLAYTKLAEKQIDRIWVDLIFDRAEMNQITLRDVTFSRRPRAEL</sequence>
<keyword evidence="2" id="KW-1185">Reference proteome</keyword>
<reference evidence="1 2" key="1">
    <citation type="submission" date="2019-05" db="EMBL/GenBank/DDBJ databases">
        <title>Pseudorhodobacter turbinis sp. nov., isolated from the gut of the Korean turban shell.</title>
        <authorList>
            <person name="Jeong Y.-S."/>
            <person name="Kang W.-R."/>
            <person name="Bae J.-W."/>
        </authorList>
    </citation>
    <scope>NUCLEOTIDE SEQUENCE [LARGE SCALE GENOMIC DNA]</scope>
    <source>
        <strain evidence="1 2">S12M18</strain>
    </source>
</reference>
<accession>A0A4P8EGC8</accession>
<dbReference type="KEGG" id="pseb:EOK75_11005"/>
<dbReference type="RefSeq" id="WP_137193994.1">
    <property type="nucleotide sequence ID" value="NZ_CP039964.1"/>
</dbReference>